<dbReference type="InterPro" id="IPR027417">
    <property type="entry name" value="P-loop_NTPase"/>
</dbReference>
<feature type="domain" description="Bacterial transcriptional activator" evidence="7">
    <location>
        <begin position="91"/>
        <end position="235"/>
    </location>
</feature>
<keyword evidence="5" id="KW-0804">Transcription</keyword>
<keyword evidence="9" id="KW-1185">Reference proteome</keyword>
<dbReference type="RefSeq" id="WP_275810033.1">
    <property type="nucleotide sequence ID" value="NZ_BAAANM010000035.1"/>
</dbReference>
<dbReference type="InterPro" id="IPR051677">
    <property type="entry name" value="AfsR-DnrI-RedD_regulator"/>
</dbReference>
<keyword evidence="3" id="KW-0805">Transcription regulation</keyword>
<comment type="caution">
    <text evidence="8">The sequence shown here is derived from an EMBL/GenBank/DDBJ whole genome shotgun (WGS) entry which is preliminary data.</text>
</comment>
<dbReference type="InterPro" id="IPR001867">
    <property type="entry name" value="OmpR/PhoB-type_DNA-bd"/>
</dbReference>
<dbReference type="Pfam" id="PF00931">
    <property type="entry name" value="NB-ARC"/>
    <property type="match status" value="1"/>
</dbReference>
<evidence type="ECO:0000313" key="9">
    <source>
        <dbReference type="Proteomes" id="UP001220022"/>
    </source>
</evidence>
<evidence type="ECO:0000259" key="6">
    <source>
        <dbReference type="SMART" id="SM00862"/>
    </source>
</evidence>
<sequence length="657" mass="71581">MGLLEMWCGQERLGLSGRKRQTVLGALLLAHGESVSLNRLMDTVWEHRAPVTAAKQIRNVASDLRKIHPEIAERLTLSGDGYRLAVDGWCLDARVFTERVARAREHRNEGRLAEALEEFRAALLLWRGPALAGLESPALRAQIAGLEEMRLAAMEERVELELAQGNHESVVGDLSAWVAENRLRERLVAQLMLALYRSGAQARALTVYEETRRILKDELGVNPGVELQELHRRILQSEGRPSARSAPVLRCNSLPISAVHFTGRSREMKVLSDVARSYAEGGRPPSAAPAVLAIDGMAGIGKTTLSVHAAHEFTPLYPDAQLFVDMGACAADGRPLDPGMALGTLLAGLGFPPSDMPEGLEERSATWRRLLADRRTLILLDNVADTQQILPLLPGVPSCLTIVTSRTRLTDLIATCHLTLREMTSAEGRDLFCRMVGDNRVAEEREAVDTVVDVCGRLPLAIRLAAAKLRHRASWSVAYLASRLARGRQRLATLEAEDGGLIEVFRQSYAGLSRGQQRIFRLLGQMPGDHIETRNVAGLARISLAQADTLLESLVDAHLLATSSPGRYVIHELLHAYAGQLAAETAADLGQNTPRCRTPRGLRTESAHGLAVGLPVASKACRVSELDAANRLFSGKSIKPSQCIGAMSEEHNRPGPS</sequence>
<evidence type="ECO:0000259" key="7">
    <source>
        <dbReference type="SMART" id="SM01043"/>
    </source>
</evidence>
<dbReference type="SUPFAM" id="SSF48452">
    <property type="entry name" value="TPR-like"/>
    <property type="match status" value="1"/>
</dbReference>
<feature type="domain" description="OmpR/PhoB-type" evidence="6">
    <location>
        <begin position="10"/>
        <end position="84"/>
    </location>
</feature>
<reference evidence="8 9" key="1">
    <citation type="submission" date="2023-03" db="EMBL/GenBank/DDBJ databases">
        <title>Draft genome sequence of type strain Streptomyces ferralitis JCM 14344.</title>
        <authorList>
            <person name="Klaysubun C."/>
            <person name="Duangmal K."/>
        </authorList>
    </citation>
    <scope>NUCLEOTIDE SEQUENCE [LARGE SCALE GENOMIC DNA]</scope>
    <source>
        <strain evidence="8 9">JCM 14344</strain>
    </source>
</reference>
<evidence type="ECO:0000313" key="8">
    <source>
        <dbReference type="EMBL" id="MDF2255508.1"/>
    </source>
</evidence>
<dbReference type="SMART" id="SM01043">
    <property type="entry name" value="BTAD"/>
    <property type="match status" value="1"/>
</dbReference>
<name>A0ABT5YVL2_9ACTN</name>
<dbReference type="SUPFAM" id="SSF52540">
    <property type="entry name" value="P-loop containing nucleoside triphosphate hydrolases"/>
    <property type="match status" value="1"/>
</dbReference>
<dbReference type="PANTHER" id="PTHR35807">
    <property type="entry name" value="TRANSCRIPTIONAL REGULATOR REDD-RELATED"/>
    <property type="match status" value="1"/>
</dbReference>
<dbReference type="InterPro" id="IPR036388">
    <property type="entry name" value="WH-like_DNA-bd_sf"/>
</dbReference>
<dbReference type="Gene3D" id="3.40.50.300">
    <property type="entry name" value="P-loop containing nucleotide triphosphate hydrolases"/>
    <property type="match status" value="1"/>
</dbReference>
<dbReference type="Proteomes" id="UP001220022">
    <property type="component" value="Unassembled WGS sequence"/>
</dbReference>
<evidence type="ECO:0000256" key="1">
    <source>
        <dbReference type="ARBA" id="ARBA00005820"/>
    </source>
</evidence>
<organism evidence="8 9">
    <name type="scientific">Streptantibioticus ferralitis</name>
    <dbReference type="NCBI Taxonomy" id="236510"/>
    <lineage>
        <taxon>Bacteria</taxon>
        <taxon>Bacillati</taxon>
        <taxon>Actinomycetota</taxon>
        <taxon>Actinomycetes</taxon>
        <taxon>Kitasatosporales</taxon>
        <taxon>Streptomycetaceae</taxon>
        <taxon>Streptantibioticus</taxon>
    </lineage>
</organism>
<keyword evidence="4" id="KW-0238">DNA-binding</keyword>
<dbReference type="PANTHER" id="PTHR35807:SF1">
    <property type="entry name" value="TRANSCRIPTIONAL REGULATOR REDD"/>
    <property type="match status" value="1"/>
</dbReference>
<evidence type="ECO:0000256" key="2">
    <source>
        <dbReference type="ARBA" id="ARBA00023012"/>
    </source>
</evidence>
<dbReference type="SMART" id="SM00862">
    <property type="entry name" value="Trans_reg_C"/>
    <property type="match status" value="1"/>
</dbReference>
<proteinExistence type="inferred from homology"/>
<evidence type="ECO:0000256" key="5">
    <source>
        <dbReference type="ARBA" id="ARBA00023163"/>
    </source>
</evidence>
<comment type="similarity">
    <text evidence="1">Belongs to the AfsR/DnrI/RedD regulatory family.</text>
</comment>
<protein>
    <submittedName>
        <fullName evidence="8">BTAD domain-containing putative transcriptional regulator</fullName>
    </submittedName>
</protein>
<gene>
    <name evidence="8" type="ORF">P2L57_07145</name>
</gene>
<dbReference type="InterPro" id="IPR011990">
    <property type="entry name" value="TPR-like_helical_dom_sf"/>
</dbReference>
<dbReference type="PRINTS" id="PR00364">
    <property type="entry name" value="DISEASERSIST"/>
</dbReference>
<dbReference type="Gene3D" id="1.25.40.10">
    <property type="entry name" value="Tetratricopeptide repeat domain"/>
    <property type="match status" value="1"/>
</dbReference>
<dbReference type="InterPro" id="IPR002182">
    <property type="entry name" value="NB-ARC"/>
</dbReference>
<keyword evidence="2" id="KW-0902">Two-component regulatory system</keyword>
<dbReference type="Gene3D" id="1.10.10.10">
    <property type="entry name" value="Winged helix-like DNA-binding domain superfamily/Winged helix DNA-binding domain"/>
    <property type="match status" value="1"/>
</dbReference>
<dbReference type="EMBL" id="JARHTQ010000003">
    <property type="protein sequence ID" value="MDF2255508.1"/>
    <property type="molecule type" value="Genomic_DNA"/>
</dbReference>
<dbReference type="Pfam" id="PF03704">
    <property type="entry name" value="BTAD"/>
    <property type="match status" value="1"/>
</dbReference>
<dbReference type="InterPro" id="IPR005158">
    <property type="entry name" value="BTAD"/>
</dbReference>
<dbReference type="SUPFAM" id="SSF46894">
    <property type="entry name" value="C-terminal effector domain of the bipartite response regulators"/>
    <property type="match status" value="1"/>
</dbReference>
<accession>A0ABT5YVL2</accession>
<evidence type="ECO:0000256" key="4">
    <source>
        <dbReference type="ARBA" id="ARBA00023125"/>
    </source>
</evidence>
<dbReference type="InterPro" id="IPR016032">
    <property type="entry name" value="Sig_transdc_resp-reg_C-effctor"/>
</dbReference>
<dbReference type="CDD" id="cd15831">
    <property type="entry name" value="BTAD"/>
    <property type="match status" value="1"/>
</dbReference>
<evidence type="ECO:0000256" key="3">
    <source>
        <dbReference type="ARBA" id="ARBA00023015"/>
    </source>
</evidence>